<dbReference type="SUPFAM" id="SSF55008">
    <property type="entry name" value="HMA, heavy metal-associated domain"/>
    <property type="match status" value="1"/>
</dbReference>
<evidence type="ECO:0000313" key="1">
    <source>
        <dbReference type="EMBL" id="VAX19484.1"/>
    </source>
</evidence>
<proteinExistence type="predicted"/>
<dbReference type="GO" id="GO:0046872">
    <property type="term" value="F:metal ion binding"/>
    <property type="evidence" value="ECO:0007669"/>
    <property type="project" value="InterPro"/>
</dbReference>
<dbReference type="InterPro" id="IPR036163">
    <property type="entry name" value="HMA_dom_sf"/>
</dbReference>
<sequence>MRTLTFVTTAIILATITINPAHAKDIVKNPESVKSENEAFIRADGLACYFCAYGLERFFKKSGKIASYDMHLKKGIVEIGLIKGKPLVTQDELHKIVYDAGYSPRSTTYKLVGKVRKDGDGYIFKVTDTGQSLPLITTDKLASVIDKTVRLKAKVDKQDGDVMFLEALEIKIITPKVTP</sequence>
<name>A0A3B1C616_9ZZZZ</name>
<dbReference type="EMBL" id="UOGA01000158">
    <property type="protein sequence ID" value="VAX19484.1"/>
    <property type="molecule type" value="Genomic_DNA"/>
</dbReference>
<organism evidence="1">
    <name type="scientific">hydrothermal vent metagenome</name>
    <dbReference type="NCBI Taxonomy" id="652676"/>
    <lineage>
        <taxon>unclassified sequences</taxon>
        <taxon>metagenomes</taxon>
        <taxon>ecological metagenomes</taxon>
    </lineage>
</organism>
<reference evidence="1" key="1">
    <citation type="submission" date="2018-06" db="EMBL/GenBank/DDBJ databases">
        <authorList>
            <person name="Zhirakovskaya E."/>
        </authorList>
    </citation>
    <scope>NUCLEOTIDE SEQUENCE</scope>
</reference>
<gene>
    <name evidence="1" type="ORF">MNBD_NITROSPINAE04-2456</name>
</gene>
<accession>A0A3B1C616</accession>
<protein>
    <submittedName>
        <fullName evidence="1">Uncharacterized protein</fullName>
    </submittedName>
</protein>
<dbReference type="AlphaFoldDB" id="A0A3B1C616"/>